<proteinExistence type="predicted"/>
<dbReference type="InterPro" id="IPR013149">
    <property type="entry name" value="ADH-like_C"/>
</dbReference>
<dbReference type="Gene3D" id="3.40.50.720">
    <property type="entry name" value="NAD(P)-binding Rossmann-like Domain"/>
    <property type="match status" value="1"/>
</dbReference>
<dbReference type="SMART" id="SM00829">
    <property type="entry name" value="PKS_ER"/>
    <property type="match status" value="1"/>
</dbReference>
<dbReference type="PANTHER" id="PTHR45033:SF2">
    <property type="entry name" value="ZINC-TYPE ALCOHOL DEHYDROGENASE-LIKE PROTEIN C1773.06C"/>
    <property type="match status" value="1"/>
</dbReference>
<dbReference type="Pfam" id="PF08240">
    <property type="entry name" value="ADH_N"/>
    <property type="match status" value="1"/>
</dbReference>
<gene>
    <name evidence="2" type="ORF">CH357_09820</name>
</gene>
<dbReference type="GO" id="GO:0016491">
    <property type="term" value="F:oxidoreductase activity"/>
    <property type="evidence" value="ECO:0007669"/>
    <property type="project" value="InterPro"/>
</dbReference>
<protein>
    <submittedName>
        <fullName evidence="2">NAD(P)-dependent alcohol dehydrogenase</fullName>
    </submittedName>
</protein>
<keyword evidence="3" id="KW-1185">Reference proteome</keyword>
<dbReference type="AlphaFoldDB" id="A0A2M9XDZ3"/>
<dbReference type="OrthoDB" id="9787435at2"/>
<dbReference type="InterPro" id="IPR013154">
    <property type="entry name" value="ADH-like_N"/>
</dbReference>
<dbReference type="InterPro" id="IPR020843">
    <property type="entry name" value="ER"/>
</dbReference>
<dbReference type="InterPro" id="IPR036291">
    <property type="entry name" value="NAD(P)-bd_dom_sf"/>
</dbReference>
<dbReference type="PANTHER" id="PTHR45033">
    <property type="match status" value="1"/>
</dbReference>
<dbReference type="EMBL" id="NPDN01000004">
    <property type="protein sequence ID" value="PJZ25906.1"/>
    <property type="molecule type" value="Genomic_DNA"/>
</dbReference>
<dbReference type="CDD" id="cd08276">
    <property type="entry name" value="MDR7"/>
    <property type="match status" value="1"/>
</dbReference>
<comment type="caution">
    <text evidence="2">The sequence shown here is derived from an EMBL/GenBank/DDBJ whole genome shotgun (WGS) entry which is preliminary data.</text>
</comment>
<organism evidence="2 3">
    <name type="scientific">Leptospira hartskeerlii</name>
    <dbReference type="NCBI Taxonomy" id="2023177"/>
    <lineage>
        <taxon>Bacteria</taxon>
        <taxon>Pseudomonadati</taxon>
        <taxon>Spirochaetota</taxon>
        <taxon>Spirochaetia</taxon>
        <taxon>Leptospirales</taxon>
        <taxon>Leptospiraceae</taxon>
        <taxon>Leptospira</taxon>
    </lineage>
</organism>
<dbReference type="InterPro" id="IPR011032">
    <property type="entry name" value="GroES-like_sf"/>
</dbReference>
<name>A0A2M9XDZ3_9LEPT</name>
<dbReference type="Proteomes" id="UP000232196">
    <property type="component" value="Unassembled WGS sequence"/>
</dbReference>
<dbReference type="SUPFAM" id="SSF50129">
    <property type="entry name" value="GroES-like"/>
    <property type="match status" value="1"/>
</dbReference>
<evidence type="ECO:0000313" key="2">
    <source>
        <dbReference type="EMBL" id="PJZ25906.1"/>
    </source>
</evidence>
<reference evidence="2 3" key="1">
    <citation type="submission" date="2017-07" db="EMBL/GenBank/DDBJ databases">
        <title>Leptospira spp. isolated from tropical soils.</title>
        <authorList>
            <person name="Thibeaux R."/>
            <person name="Iraola G."/>
            <person name="Ferres I."/>
            <person name="Bierque E."/>
            <person name="Girault D."/>
            <person name="Soupe-Gilbert M.-E."/>
            <person name="Picardeau M."/>
            <person name="Goarant C."/>
        </authorList>
    </citation>
    <scope>NUCLEOTIDE SEQUENCE [LARGE SCALE GENOMIC DNA]</scope>
    <source>
        <strain evidence="2 3">MCA1-C-A1</strain>
    </source>
</reference>
<dbReference type="RefSeq" id="WP_100706543.1">
    <property type="nucleotide sequence ID" value="NZ_NPDL01000001.1"/>
</dbReference>
<accession>A0A2M9XDZ3</accession>
<dbReference type="Gene3D" id="3.90.180.10">
    <property type="entry name" value="Medium-chain alcohol dehydrogenases, catalytic domain"/>
    <property type="match status" value="1"/>
</dbReference>
<evidence type="ECO:0000259" key="1">
    <source>
        <dbReference type="SMART" id="SM00829"/>
    </source>
</evidence>
<dbReference type="Pfam" id="PF00107">
    <property type="entry name" value="ADH_zinc_N"/>
    <property type="match status" value="1"/>
</dbReference>
<evidence type="ECO:0000313" key="3">
    <source>
        <dbReference type="Proteomes" id="UP000232196"/>
    </source>
</evidence>
<sequence>MKAVQLSSFGKENLSLIDLPDPGKPGPGEVLVRFRAASLNFRDYLVVQGKYNPNFPVPMVPCSDGSGEIIEVGENVTDIKTGDKINATFAPYWLSGHANKKELRTTLGGPLDGTLRQYAILPAIGVVPMPSHLSFEEAATLPCAGLTAWSSFFVENQLKKGESVVIQGTGGVSLFALQFAKAVGAIVYLTSSSDEKLERGKSLGADYLINYKNITAWGEKIRELTGGEGADHIVEVGGAGTLEQSIKAVKLFGTIHLIGILAGAIKDLNLLPLVMNQIKVQGIVVGHREGFLAMNKAIEEWKLKPVVDKVYELSEFKDALEYLKDGKHFGKIVVRIP</sequence>
<dbReference type="InterPro" id="IPR052711">
    <property type="entry name" value="Zinc_ADH-like"/>
</dbReference>
<dbReference type="SUPFAM" id="SSF51735">
    <property type="entry name" value="NAD(P)-binding Rossmann-fold domains"/>
    <property type="match status" value="1"/>
</dbReference>
<feature type="domain" description="Enoyl reductase (ER)" evidence="1">
    <location>
        <begin position="10"/>
        <end position="334"/>
    </location>
</feature>